<dbReference type="OrthoDB" id="287486at2"/>
<dbReference type="KEGG" id="gfm:Enr17x_43120"/>
<organism evidence="2 3">
    <name type="scientific">Gimesia fumaroli</name>
    <dbReference type="NCBI Taxonomy" id="2527976"/>
    <lineage>
        <taxon>Bacteria</taxon>
        <taxon>Pseudomonadati</taxon>
        <taxon>Planctomycetota</taxon>
        <taxon>Planctomycetia</taxon>
        <taxon>Planctomycetales</taxon>
        <taxon>Planctomycetaceae</taxon>
        <taxon>Gimesia</taxon>
    </lineage>
</organism>
<dbReference type="AlphaFoldDB" id="A0A518IGN6"/>
<dbReference type="InterPro" id="IPR037883">
    <property type="entry name" value="Knr4/Smi1-like_sf"/>
</dbReference>
<dbReference type="Pfam" id="PF09346">
    <property type="entry name" value="SMI1_KNR4"/>
    <property type="match status" value="1"/>
</dbReference>
<name>A0A518IGN6_9PLAN</name>
<gene>
    <name evidence="2" type="ORF">Enr17x_43120</name>
</gene>
<dbReference type="InterPro" id="IPR018958">
    <property type="entry name" value="Knr4/Smi1-like_dom"/>
</dbReference>
<accession>A0A518IGN6</accession>
<feature type="domain" description="Knr4/Smi1-like" evidence="1">
    <location>
        <begin position="6"/>
        <end position="135"/>
    </location>
</feature>
<dbReference type="EMBL" id="CP037452">
    <property type="protein sequence ID" value="QDV52252.1"/>
    <property type="molecule type" value="Genomic_DNA"/>
</dbReference>
<proteinExistence type="predicted"/>
<keyword evidence="3" id="KW-1185">Reference proteome</keyword>
<evidence type="ECO:0000313" key="2">
    <source>
        <dbReference type="EMBL" id="QDV52252.1"/>
    </source>
</evidence>
<reference evidence="2 3" key="1">
    <citation type="submission" date="2019-03" db="EMBL/GenBank/DDBJ databases">
        <title>Deep-cultivation of Planctomycetes and their phenomic and genomic characterization uncovers novel biology.</title>
        <authorList>
            <person name="Wiegand S."/>
            <person name="Jogler M."/>
            <person name="Boedeker C."/>
            <person name="Pinto D."/>
            <person name="Vollmers J."/>
            <person name="Rivas-Marin E."/>
            <person name="Kohn T."/>
            <person name="Peeters S.H."/>
            <person name="Heuer A."/>
            <person name="Rast P."/>
            <person name="Oberbeckmann S."/>
            <person name="Bunk B."/>
            <person name="Jeske O."/>
            <person name="Meyerdierks A."/>
            <person name="Storesund J.E."/>
            <person name="Kallscheuer N."/>
            <person name="Luecker S."/>
            <person name="Lage O.M."/>
            <person name="Pohl T."/>
            <person name="Merkel B.J."/>
            <person name="Hornburger P."/>
            <person name="Mueller R.-W."/>
            <person name="Bruemmer F."/>
            <person name="Labrenz M."/>
            <person name="Spormann A.M."/>
            <person name="Op den Camp H."/>
            <person name="Overmann J."/>
            <person name="Amann R."/>
            <person name="Jetten M.S.M."/>
            <person name="Mascher T."/>
            <person name="Medema M.H."/>
            <person name="Devos D.P."/>
            <person name="Kaster A.-K."/>
            <person name="Ovreas L."/>
            <person name="Rohde M."/>
            <person name="Galperin M.Y."/>
            <person name="Jogler C."/>
        </authorList>
    </citation>
    <scope>NUCLEOTIDE SEQUENCE [LARGE SCALE GENOMIC DNA]</scope>
    <source>
        <strain evidence="2 3">Enr17</strain>
    </source>
</reference>
<sequence length="139" mass="15957">MAAPKVNLPQNYLKWLDSILDGSYANHNDREWGITDRQDLLEPFELNEGDVAPYIEQARLYAEMIEYVTGETTTVDDEDNEIPYDRIKTWLTIAEGDEDLLCVDPNDGYSVWIFAPNEGGYVEKVCDSLDQFLEELEVV</sequence>
<dbReference type="Proteomes" id="UP000318313">
    <property type="component" value="Chromosome"/>
</dbReference>
<evidence type="ECO:0000259" key="1">
    <source>
        <dbReference type="Pfam" id="PF09346"/>
    </source>
</evidence>
<protein>
    <recommendedName>
        <fullName evidence="1">Knr4/Smi1-like domain-containing protein</fullName>
    </recommendedName>
</protein>
<dbReference type="Gene3D" id="3.40.1580.10">
    <property type="entry name" value="SMI1/KNR4-like"/>
    <property type="match status" value="1"/>
</dbReference>
<dbReference type="SUPFAM" id="SSF160631">
    <property type="entry name" value="SMI1/KNR4-like"/>
    <property type="match status" value="1"/>
</dbReference>
<evidence type="ECO:0000313" key="3">
    <source>
        <dbReference type="Proteomes" id="UP000318313"/>
    </source>
</evidence>
<dbReference type="RefSeq" id="WP_145311596.1">
    <property type="nucleotide sequence ID" value="NZ_CP037452.1"/>
</dbReference>